<dbReference type="EMBL" id="LQYS01000038">
    <property type="protein sequence ID" value="KYD15349.1"/>
    <property type="molecule type" value="Genomic_DNA"/>
</dbReference>
<dbReference type="STRING" id="81408.B4119_0088"/>
<comment type="caution">
    <text evidence="1">The sequence shown here is derived from an EMBL/GenBank/DDBJ whole genome shotgun (WGS) entry which is preliminary data.</text>
</comment>
<evidence type="ECO:0000313" key="2">
    <source>
        <dbReference type="Proteomes" id="UP000075455"/>
    </source>
</evidence>
<protein>
    <submittedName>
        <fullName evidence="1">Uncharacterized protein</fullName>
    </submittedName>
</protein>
<dbReference type="Proteomes" id="UP000075455">
    <property type="component" value="Unassembled WGS sequence"/>
</dbReference>
<accession>A0A150LTN2</accession>
<reference evidence="1 2" key="1">
    <citation type="submission" date="2016-01" db="EMBL/GenBank/DDBJ databases">
        <title>Draft Genome Sequences of Seven Thermophilic Sporeformers Isolated from Foods.</title>
        <authorList>
            <person name="Berendsen E.M."/>
            <person name="Wells-Bennik M.H."/>
            <person name="Krawcyk A.O."/>
            <person name="De Jong A."/>
            <person name="Holsappel S."/>
            <person name="Eijlander R.T."/>
            <person name="Kuipers O.P."/>
        </authorList>
    </citation>
    <scope>NUCLEOTIDE SEQUENCE [LARGE SCALE GENOMIC DNA]</scope>
    <source>
        <strain evidence="1 2">B4119</strain>
    </source>
</reference>
<evidence type="ECO:0000313" key="1">
    <source>
        <dbReference type="EMBL" id="KYD15349.1"/>
    </source>
</evidence>
<name>A0A150LTN2_9BACL</name>
<proteinExistence type="predicted"/>
<sequence>MKKHVFLMKGMLLFLPHLFIFLSLTICKTDIGVSFLAKKDIL</sequence>
<gene>
    <name evidence="1" type="ORF">B4119_0088</name>
</gene>
<organism evidence="1 2">
    <name type="scientific">Saccharococcus caldoxylosilyticus</name>
    <dbReference type="NCBI Taxonomy" id="81408"/>
    <lineage>
        <taxon>Bacteria</taxon>
        <taxon>Bacillati</taxon>
        <taxon>Bacillota</taxon>
        <taxon>Bacilli</taxon>
        <taxon>Bacillales</taxon>
        <taxon>Anoxybacillaceae</taxon>
        <taxon>Saccharococcus</taxon>
    </lineage>
</organism>
<dbReference type="AlphaFoldDB" id="A0A150LTN2"/>
<dbReference type="PATRIC" id="fig|81408.3.peg.3314"/>